<dbReference type="InterPro" id="IPR050791">
    <property type="entry name" value="Aldo-Keto_reductase"/>
</dbReference>
<keyword evidence="4" id="KW-1185">Reference proteome</keyword>
<name>A0A9P4R4R0_9PLEO</name>
<organism evidence="3 4">
    <name type="scientific">Polyplosphaeria fusca</name>
    <dbReference type="NCBI Taxonomy" id="682080"/>
    <lineage>
        <taxon>Eukaryota</taxon>
        <taxon>Fungi</taxon>
        <taxon>Dikarya</taxon>
        <taxon>Ascomycota</taxon>
        <taxon>Pezizomycotina</taxon>
        <taxon>Dothideomycetes</taxon>
        <taxon>Pleosporomycetidae</taxon>
        <taxon>Pleosporales</taxon>
        <taxon>Tetraplosphaeriaceae</taxon>
        <taxon>Polyplosphaeria</taxon>
    </lineage>
</organism>
<dbReference type="Proteomes" id="UP000799444">
    <property type="component" value="Unassembled WGS sequence"/>
</dbReference>
<evidence type="ECO:0000313" key="3">
    <source>
        <dbReference type="EMBL" id="KAF2736684.1"/>
    </source>
</evidence>
<protein>
    <submittedName>
        <fullName evidence="3">Aldo/keto reductase</fullName>
    </submittedName>
</protein>
<sequence length="329" mass="35702">MPDLVGKETGPLGFGMMGLSTRVPKVPLEQSIATMKAALDAGCNFWNAGEFYGPPDYNSMHILAAYFDKHPGDADKIVLSVKGCFDISTFLADATPAGIKRSLDNCFALLGGRKSIDIFECARVDPNVPVEESMQFLDEEYVKKGLIKGIALSEVSAQSIQRAAKVTKIVAVEVEVSLWATHVLENGVAATCGELGIPIIAYSPVGSGILTGQIRSLDDLDPHDGRRFYPKFQHDTFPINLQLVDALKSLANKKQCTPAQLAIAWVMSLSSRPGMPLFVPIPGATTEARVRENAQLHQLTAEELNEIGTILKKFEVVGRRYPESIAIDT</sequence>
<dbReference type="InterPro" id="IPR023210">
    <property type="entry name" value="NADP_OxRdtase_dom"/>
</dbReference>
<dbReference type="InterPro" id="IPR036812">
    <property type="entry name" value="NAD(P)_OxRdtase_dom_sf"/>
</dbReference>
<evidence type="ECO:0000259" key="2">
    <source>
        <dbReference type="Pfam" id="PF00248"/>
    </source>
</evidence>
<dbReference type="Pfam" id="PF00248">
    <property type="entry name" value="Aldo_ket_red"/>
    <property type="match status" value="1"/>
</dbReference>
<dbReference type="SUPFAM" id="SSF51430">
    <property type="entry name" value="NAD(P)-linked oxidoreductase"/>
    <property type="match status" value="1"/>
</dbReference>
<dbReference type="Gene3D" id="3.20.20.100">
    <property type="entry name" value="NADP-dependent oxidoreductase domain"/>
    <property type="match status" value="1"/>
</dbReference>
<dbReference type="PANTHER" id="PTHR43625:SF78">
    <property type="entry name" value="PYRIDOXAL REDUCTASE-RELATED"/>
    <property type="match status" value="1"/>
</dbReference>
<gene>
    <name evidence="3" type="ORF">EJ04DRAFT_489249</name>
</gene>
<reference evidence="3" key="1">
    <citation type="journal article" date="2020" name="Stud. Mycol.">
        <title>101 Dothideomycetes genomes: a test case for predicting lifestyles and emergence of pathogens.</title>
        <authorList>
            <person name="Haridas S."/>
            <person name="Albert R."/>
            <person name="Binder M."/>
            <person name="Bloem J."/>
            <person name="Labutti K."/>
            <person name="Salamov A."/>
            <person name="Andreopoulos B."/>
            <person name="Baker S."/>
            <person name="Barry K."/>
            <person name="Bills G."/>
            <person name="Bluhm B."/>
            <person name="Cannon C."/>
            <person name="Castanera R."/>
            <person name="Culley D."/>
            <person name="Daum C."/>
            <person name="Ezra D."/>
            <person name="Gonzalez J."/>
            <person name="Henrissat B."/>
            <person name="Kuo A."/>
            <person name="Liang C."/>
            <person name="Lipzen A."/>
            <person name="Lutzoni F."/>
            <person name="Magnuson J."/>
            <person name="Mondo S."/>
            <person name="Nolan M."/>
            <person name="Ohm R."/>
            <person name="Pangilinan J."/>
            <person name="Park H.-J."/>
            <person name="Ramirez L."/>
            <person name="Alfaro M."/>
            <person name="Sun H."/>
            <person name="Tritt A."/>
            <person name="Yoshinaga Y."/>
            <person name="Zwiers L.-H."/>
            <person name="Turgeon B."/>
            <person name="Goodwin S."/>
            <person name="Spatafora J."/>
            <person name="Crous P."/>
            <person name="Grigoriev I."/>
        </authorList>
    </citation>
    <scope>NUCLEOTIDE SEQUENCE</scope>
    <source>
        <strain evidence="3">CBS 125425</strain>
    </source>
</reference>
<keyword evidence="1" id="KW-0560">Oxidoreductase</keyword>
<feature type="domain" description="NADP-dependent oxidoreductase" evidence="2">
    <location>
        <begin position="11"/>
        <end position="310"/>
    </location>
</feature>
<proteinExistence type="predicted"/>
<dbReference type="PANTHER" id="PTHR43625">
    <property type="entry name" value="AFLATOXIN B1 ALDEHYDE REDUCTASE"/>
    <property type="match status" value="1"/>
</dbReference>
<dbReference type="EMBL" id="ML996122">
    <property type="protein sequence ID" value="KAF2736684.1"/>
    <property type="molecule type" value="Genomic_DNA"/>
</dbReference>
<dbReference type="OrthoDB" id="37537at2759"/>
<dbReference type="AlphaFoldDB" id="A0A9P4R4R0"/>
<accession>A0A9P4R4R0</accession>
<dbReference type="GO" id="GO:0005737">
    <property type="term" value="C:cytoplasm"/>
    <property type="evidence" value="ECO:0007669"/>
    <property type="project" value="TreeGrafter"/>
</dbReference>
<comment type="caution">
    <text evidence="3">The sequence shown here is derived from an EMBL/GenBank/DDBJ whole genome shotgun (WGS) entry which is preliminary data.</text>
</comment>
<evidence type="ECO:0000256" key="1">
    <source>
        <dbReference type="ARBA" id="ARBA00023002"/>
    </source>
</evidence>
<dbReference type="CDD" id="cd19077">
    <property type="entry name" value="AKR_AKR8A1-2"/>
    <property type="match status" value="1"/>
</dbReference>
<evidence type="ECO:0000313" key="4">
    <source>
        <dbReference type="Proteomes" id="UP000799444"/>
    </source>
</evidence>
<dbReference type="GO" id="GO:0016491">
    <property type="term" value="F:oxidoreductase activity"/>
    <property type="evidence" value="ECO:0007669"/>
    <property type="project" value="UniProtKB-KW"/>
</dbReference>